<evidence type="ECO:0000256" key="4">
    <source>
        <dbReference type="RuleBase" id="RU000363"/>
    </source>
</evidence>
<dbReference type="AlphaFoldDB" id="X6NXZ7"/>
<dbReference type="InterPro" id="IPR002347">
    <property type="entry name" value="SDR_fam"/>
</dbReference>
<comment type="function">
    <text evidence="3">Putative oxidoreductase.</text>
</comment>
<dbReference type="PRINTS" id="PR00081">
    <property type="entry name" value="GDHRDH"/>
</dbReference>
<organism evidence="6 7">
    <name type="scientific">Reticulomyxa filosa</name>
    <dbReference type="NCBI Taxonomy" id="46433"/>
    <lineage>
        <taxon>Eukaryota</taxon>
        <taxon>Sar</taxon>
        <taxon>Rhizaria</taxon>
        <taxon>Retaria</taxon>
        <taxon>Foraminifera</taxon>
        <taxon>Monothalamids</taxon>
        <taxon>Reticulomyxidae</taxon>
        <taxon>Reticulomyxa</taxon>
    </lineage>
</organism>
<keyword evidence="5" id="KW-0472">Membrane</keyword>
<keyword evidence="5" id="KW-1133">Transmembrane helix</keyword>
<sequence>MTIPKLKVFPYLLLQLKLYNGTQTIELRLAKKGLKAPASCSTLFFVSIMTQETVVNHGKPLIVITGASSGIGEACAKYFHKEGHPLLLLARRVDKMEKEFGKLKNVLIAKVDVTKYDEMHAALEKAEQIYGPCDCLINNAGIFLGGKIVGRTKKRRVGYNVASQCLVFSYLFFFVIFVVYFLTDRKIKVFGVLNGIKCVLKGMKERKHGTIINISSTAAKKHSNGTVVYCASKAAVSTISEGVRAEVADSGVKVTTICPGLVQTELLETNKEKNEIYNGFTGWMKSLPNGPLLPEDVADACLCLNPSLTKEVIKKVSACKKKIFFFFFNCSKKLLVNLYVLILVSCETFDKSEKLLTKKSERLSNQIAFQKITISKRIFENCAIYHLNIFVAFFLLSNISPLL</sequence>
<keyword evidence="2" id="KW-0560">Oxidoreductase</keyword>
<dbReference type="Pfam" id="PF00106">
    <property type="entry name" value="adh_short"/>
    <property type="match status" value="2"/>
</dbReference>
<evidence type="ECO:0000256" key="1">
    <source>
        <dbReference type="ARBA" id="ARBA00006484"/>
    </source>
</evidence>
<dbReference type="PANTHER" id="PTHR44196">
    <property type="entry name" value="DEHYDROGENASE/REDUCTASE SDR FAMILY MEMBER 7B"/>
    <property type="match status" value="1"/>
</dbReference>
<dbReference type="Gene3D" id="3.40.50.720">
    <property type="entry name" value="NAD(P)-binding Rossmann-like Domain"/>
    <property type="match status" value="1"/>
</dbReference>
<dbReference type="CDD" id="cd05233">
    <property type="entry name" value="SDR_c"/>
    <property type="match status" value="1"/>
</dbReference>
<dbReference type="GO" id="GO:0016491">
    <property type="term" value="F:oxidoreductase activity"/>
    <property type="evidence" value="ECO:0007669"/>
    <property type="project" value="UniProtKB-KW"/>
</dbReference>
<keyword evidence="5" id="KW-0812">Transmembrane</keyword>
<gene>
    <name evidence="6" type="ORF">RFI_06963</name>
</gene>
<dbReference type="GO" id="GO:0016020">
    <property type="term" value="C:membrane"/>
    <property type="evidence" value="ECO:0007669"/>
    <property type="project" value="TreeGrafter"/>
</dbReference>
<evidence type="ECO:0000313" key="7">
    <source>
        <dbReference type="Proteomes" id="UP000023152"/>
    </source>
</evidence>
<dbReference type="PRINTS" id="PR00080">
    <property type="entry name" value="SDRFAMILY"/>
</dbReference>
<dbReference type="InterPro" id="IPR036291">
    <property type="entry name" value="NAD(P)-bd_dom_sf"/>
</dbReference>
<comment type="caution">
    <text evidence="6">The sequence shown here is derived from an EMBL/GenBank/DDBJ whole genome shotgun (WGS) entry which is preliminary data.</text>
</comment>
<reference evidence="6 7" key="1">
    <citation type="journal article" date="2013" name="Curr. Biol.">
        <title>The Genome of the Foraminiferan Reticulomyxa filosa.</title>
        <authorList>
            <person name="Glockner G."/>
            <person name="Hulsmann N."/>
            <person name="Schleicher M."/>
            <person name="Noegel A.A."/>
            <person name="Eichinger L."/>
            <person name="Gallinger C."/>
            <person name="Pawlowski J."/>
            <person name="Sierra R."/>
            <person name="Euteneuer U."/>
            <person name="Pillet L."/>
            <person name="Moustafa A."/>
            <person name="Platzer M."/>
            <person name="Groth M."/>
            <person name="Szafranski K."/>
            <person name="Schliwa M."/>
        </authorList>
    </citation>
    <scope>NUCLEOTIDE SEQUENCE [LARGE SCALE GENOMIC DNA]</scope>
</reference>
<keyword evidence="7" id="KW-1185">Reference proteome</keyword>
<dbReference type="InterPro" id="IPR020904">
    <property type="entry name" value="Sc_DH/Rdtase_CS"/>
</dbReference>
<evidence type="ECO:0000256" key="5">
    <source>
        <dbReference type="SAM" id="Phobius"/>
    </source>
</evidence>
<accession>X6NXZ7</accession>
<dbReference type="PROSITE" id="PS00061">
    <property type="entry name" value="ADH_SHORT"/>
    <property type="match status" value="1"/>
</dbReference>
<dbReference type="SUPFAM" id="SSF51735">
    <property type="entry name" value="NAD(P)-binding Rossmann-fold domains"/>
    <property type="match status" value="1"/>
</dbReference>
<dbReference type="Proteomes" id="UP000023152">
    <property type="component" value="Unassembled WGS sequence"/>
</dbReference>
<proteinExistence type="inferred from homology"/>
<protein>
    <submittedName>
        <fullName evidence="6">Putative oxidoreductase short-chain dehydrogenase/reductase family protein</fullName>
    </submittedName>
</protein>
<name>X6NXZ7_RETFI</name>
<comment type="similarity">
    <text evidence="1 4">Belongs to the short-chain dehydrogenases/reductases (SDR) family.</text>
</comment>
<evidence type="ECO:0000256" key="2">
    <source>
        <dbReference type="ARBA" id="ARBA00023002"/>
    </source>
</evidence>
<evidence type="ECO:0000256" key="3">
    <source>
        <dbReference type="ARBA" id="ARBA00037096"/>
    </source>
</evidence>
<feature type="transmembrane region" description="Helical" evidence="5">
    <location>
        <begin position="157"/>
        <end position="182"/>
    </location>
</feature>
<evidence type="ECO:0000313" key="6">
    <source>
        <dbReference type="EMBL" id="ETO30157.1"/>
    </source>
</evidence>
<dbReference type="OrthoDB" id="6251714at2759"/>
<dbReference type="PANTHER" id="PTHR44196:SF1">
    <property type="entry name" value="DEHYDROGENASE_REDUCTASE SDR FAMILY MEMBER 7B"/>
    <property type="match status" value="1"/>
</dbReference>
<dbReference type="EMBL" id="ASPP01005649">
    <property type="protein sequence ID" value="ETO30157.1"/>
    <property type="molecule type" value="Genomic_DNA"/>
</dbReference>